<dbReference type="Proteomes" id="UP000615755">
    <property type="component" value="Unassembled WGS sequence"/>
</dbReference>
<evidence type="ECO:0000313" key="1">
    <source>
        <dbReference type="EMBL" id="MBE0366689.1"/>
    </source>
</evidence>
<protein>
    <submittedName>
        <fullName evidence="1">Uncharacterized protein</fullName>
    </submittedName>
</protein>
<keyword evidence="2" id="KW-1185">Reference proteome</keyword>
<comment type="caution">
    <text evidence="1">The sequence shown here is derived from an EMBL/GenBank/DDBJ whole genome shotgun (WGS) entry which is preliminary data.</text>
</comment>
<name>A0ABR9E6S3_9GAMM</name>
<proteinExistence type="predicted"/>
<sequence length="41" mass="4627">MTNSLEQRINRCDESLTLSAKVAIEWQVMSDAAVIYHTSSK</sequence>
<organism evidence="1 2">
    <name type="scientific">Pseudoalteromonas aurantia 208</name>
    <dbReference type="NCBI Taxonomy" id="1314867"/>
    <lineage>
        <taxon>Bacteria</taxon>
        <taxon>Pseudomonadati</taxon>
        <taxon>Pseudomonadota</taxon>
        <taxon>Gammaproteobacteria</taxon>
        <taxon>Alteromonadales</taxon>
        <taxon>Pseudoalteromonadaceae</taxon>
        <taxon>Pseudoalteromonas</taxon>
    </lineage>
</organism>
<dbReference type="EMBL" id="AQGV01000010">
    <property type="protein sequence ID" value="MBE0366689.1"/>
    <property type="molecule type" value="Genomic_DNA"/>
</dbReference>
<gene>
    <name evidence="1" type="ORF">PAUR_a3744</name>
</gene>
<reference evidence="1 2" key="1">
    <citation type="submission" date="2015-03" db="EMBL/GenBank/DDBJ databases">
        <title>Genome sequence of Pseudoalteromonas aurantia.</title>
        <authorList>
            <person name="Xie B.-B."/>
            <person name="Rong J.-C."/>
            <person name="Qin Q.-L."/>
            <person name="Zhang Y.-Z."/>
        </authorList>
    </citation>
    <scope>NUCLEOTIDE SEQUENCE [LARGE SCALE GENOMIC DNA]</scope>
    <source>
        <strain evidence="1 2">208</strain>
    </source>
</reference>
<evidence type="ECO:0000313" key="2">
    <source>
        <dbReference type="Proteomes" id="UP000615755"/>
    </source>
</evidence>
<accession>A0ABR9E6S3</accession>